<dbReference type="EMBL" id="CP000875">
    <property type="protein sequence ID" value="ABX07335.1"/>
    <property type="molecule type" value="Genomic_DNA"/>
</dbReference>
<dbReference type="STRING" id="316274.Haur_4704"/>
<dbReference type="Proteomes" id="UP000000787">
    <property type="component" value="Chromosome"/>
</dbReference>
<sequence>MDEDPYDAEARATIYPLVVAAFPTLLPLLHDPDEDIASKTLTIVACCTTVDGALWSQIAPYAQTEHRPMLRAGYNLVAWASANPVAFAWVVETFEQAQEPVIKLTAALVVAQTAQPVPEALYSWLIDTILINDLTLIKNYNALGLTRRYWFDCALVLYHRPLIERTVLAEQCLAYLELRGLFLSAEDVAALLIIAFGRLHYKKSEIERGNIQATVVMCLAHVAFATVNGGYRVPQRMLRNFGLPWRPAEINGFLGLPNANHPGFE</sequence>
<dbReference type="BioCyc" id="HAUR316274:GHYA-4761-MONOMER"/>
<protein>
    <submittedName>
        <fullName evidence="1">Uncharacterized protein</fullName>
    </submittedName>
</protein>
<reference evidence="1 2" key="1">
    <citation type="journal article" date="2011" name="Stand. Genomic Sci.">
        <title>Complete genome sequence of the filamentous gliding predatory bacterium Herpetosiphon aurantiacus type strain (114-95(T)).</title>
        <authorList>
            <person name="Kiss H."/>
            <person name="Nett M."/>
            <person name="Domin N."/>
            <person name="Martin K."/>
            <person name="Maresca J.A."/>
            <person name="Copeland A."/>
            <person name="Lapidus A."/>
            <person name="Lucas S."/>
            <person name="Berry K.W."/>
            <person name="Glavina Del Rio T."/>
            <person name="Dalin E."/>
            <person name="Tice H."/>
            <person name="Pitluck S."/>
            <person name="Richardson P."/>
            <person name="Bruce D."/>
            <person name="Goodwin L."/>
            <person name="Han C."/>
            <person name="Detter J.C."/>
            <person name="Schmutz J."/>
            <person name="Brettin T."/>
            <person name="Land M."/>
            <person name="Hauser L."/>
            <person name="Kyrpides N.C."/>
            <person name="Ivanova N."/>
            <person name="Goker M."/>
            <person name="Woyke T."/>
            <person name="Klenk H.P."/>
            <person name="Bryant D.A."/>
        </authorList>
    </citation>
    <scope>NUCLEOTIDE SEQUENCE [LARGE SCALE GENOMIC DNA]</scope>
    <source>
        <strain evidence="2">ATCC 23779 / DSM 785 / 114-95</strain>
    </source>
</reference>
<organism evidence="1 2">
    <name type="scientific">Herpetosiphon aurantiacus (strain ATCC 23779 / DSM 785 / 114-95)</name>
    <dbReference type="NCBI Taxonomy" id="316274"/>
    <lineage>
        <taxon>Bacteria</taxon>
        <taxon>Bacillati</taxon>
        <taxon>Chloroflexota</taxon>
        <taxon>Chloroflexia</taxon>
        <taxon>Herpetosiphonales</taxon>
        <taxon>Herpetosiphonaceae</taxon>
        <taxon>Herpetosiphon</taxon>
    </lineage>
</organism>
<gene>
    <name evidence="1" type="ordered locus">Haur_4704</name>
</gene>
<name>A9B1E8_HERA2</name>
<dbReference type="AlphaFoldDB" id="A9B1E8"/>
<proteinExistence type="predicted"/>
<keyword evidence="2" id="KW-1185">Reference proteome</keyword>
<accession>A9B1E8</accession>
<dbReference type="InParanoid" id="A9B1E8"/>
<evidence type="ECO:0000313" key="1">
    <source>
        <dbReference type="EMBL" id="ABX07335.1"/>
    </source>
</evidence>
<evidence type="ECO:0000313" key="2">
    <source>
        <dbReference type="Proteomes" id="UP000000787"/>
    </source>
</evidence>
<dbReference type="HOGENOM" id="CLU_1048761_0_0_0"/>
<dbReference type="KEGG" id="hau:Haur_4704"/>